<reference evidence="2 3" key="1">
    <citation type="submission" date="2024-02" db="EMBL/GenBank/DDBJ databases">
        <title>Microbulbifer aestuariivivens NBRC 112533.</title>
        <authorList>
            <person name="Ichikawa N."/>
            <person name="Katano-Makiyama Y."/>
            <person name="Hidaka K."/>
        </authorList>
    </citation>
    <scope>NUCLEOTIDE SEQUENCE [LARGE SCALE GENOMIC DNA]</scope>
    <source>
        <strain evidence="2 3">NBRC 112533</strain>
    </source>
</reference>
<evidence type="ECO:0000313" key="2">
    <source>
        <dbReference type="EMBL" id="GAA5523710.1"/>
    </source>
</evidence>
<feature type="signal peptide" evidence="1">
    <location>
        <begin position="1"/>
        <end position="22"/>
    </location>
</feature>
<accession>A0ABP9WKR7</accession>
<proteinExistence type="predicted"/>
<sequence>MKMLYKGLIVAFQVAFISQSWAGENAASCLSTVQWREQTEFINRCDYSITVFWCAKDTPYIGERCGAHEGTWSDYYSHLIVIKKDTIAVRPTLSKLAIAVCKGRIVGADLNTKFLSESNGDYQCL</sequence>
<keyword evidence="1" id="KW-0732">Signal</keyword>
<protein>
    <submittedName>
        <fullName evidence="2">Uncharacterized protein</fullName>
    </submittedName>
</protein>
<feature type="chain" id="PRO_5046258400" evidence="1">
    <location>
        <begin position="23"/>
        <end position="125"/>
    </location>
</feature>
<keyword evidence="3" id="KW-1185">Reference proteome</keyword>
<comment type="caution">
    <text evidence="2">The sequence shown here is derived from an EMBL/GenBank/DDBJ whole genome shotgun (WGS) entry which is preliminary data.</text>
</comment>
<name>A0ABP9WKR7_9GAMM</name>
<evidence type="ECO:0000256" key="1">
    <source>
        <dbReference type="SAM" id="SignalP"/>
    </source>
</evidence>
<organism evidence="2 3">
    <name type="scientific">Microbulbifer aestuariivivens</name>
    <dbReference type="NCBI Taxonomy" id="1908308"/>
    <lineage>
        <taxon>Bacteria</taxon>
        <taxon>Pseudomonadati</taxon>
        <taxon>Pseudomonadota</taxon>
        <taxon>Gammaproteobacteria</taxon>
        <taxon>Cellvibrionales</taxon>
        <taxon>Microbulbiferaceae</taxon>
        <taxon>Microbulbifer</taxon>
    </lineage>
</organism>
<evidence type="ECO:0000313" key="3">
    <source>
        <dbReference type="Proteomes" id="UP001408594"/>
    </source>
</evidence>
<gene>
    <name evidence="2" type="ORF">Maes01_00259</name>
</gene>
<dbReference type="EMBL" id="BAABRT010000002">
    <property type="protein sequence ID" value="GAA5523710.1"/>
    <property type="molecule type" value="Genomic_DNA"/>
</dbReference>
<dbReference type="RefSeq" id="WP_345548102.1">
    <property type="nucleotide sequence ID" value="NZ_BAABRT010000002.1"/>
</dbReference>
<dbReference type="Proteomes" id="UP001408594">
    <property type="component" value="Unassembled WGS sequence"/>
</dbReference>